<dbReference type="GO" id="GO:0008131">
    <property type="term" value="F:primary methylamine oxidase activity"/>
    <property type="evidence" value="ECO:0007669"/>
    <property type="project" value="UniProtKB-ARBA"/>
</dbReference>
<keyword evidence="13" id="KW-1185">Reference proteome</keyword>
<evidence type="ECO:0000256" key="6">
    <source>
        <dbReference type="ARBA" id="ARBA00022827"/>
    </source>
</evidence>
<evidence type="ECO:0000256" key="8">
    <source>
        <dbReference type="ARBA" id="ARBA00048448"/>
    </source>
</evidence>
<dbReference type="EC" id="1.4.3.-" evidence="10"/>
<sequence>MVAKFTLAGGTQQLSVCLAERLGGECVRLNSPVTAIRQGDDGVEVRTASESFTCKVVIVTCPPHMAAKLQYQPPLPAERQLLCQHMPVGHMIKFIVTYPTAFWREKGFSGEIVTRPSNNCPFSVTFDATSPSGSAALVGFIAGLQAYDWSSRKLEERRDAVVASLVRYLGPEASSFIHYVEKDWAQEAYSGGCPVNVMVPGMLTYFHPSLRRPFGRIHWAGTETATKWCGYMSGAIQSGHRVALEVLARLSPHKLSQEEKEAARGPDQPHARSDLWSHVICYTPFPVTLTLTVITLGATLLLVKPQLRSDLIGQMVAWLPKY</sequence>
<dbReference type="SUPFAM" id="SSF54373">
    <property type="entry name" value="FAD-linked reductases, C-terminal domain"/>
    <property type="match status" value="1"/>
</dbReference>
<dbReference type="InterPro" id="IPR002937">
    <property type="entry name" value="Amino_oxidase"/>
</dbReference>
<dbReference type="SUPFAM" id="SSF51905">
    <property type="entry name" value="FAD/NAD(P)-binding domain"/>
    <property type="match status" value="1"/>
</dbReference>
<keyword evidence="7 10" id="KW-0560">Oxidoreductase</keyword>
<evidence type="ECO:0000256" key="10">
    <source>
        <dbReference type="RuleBase" id="RU362067"/>
    </source>
</evidence>
<keyword evidence="6 10" id="KW-0274">FAD</keyword>
<comment type="caution">
    <text evidence="12">The sequence shown here is derived from an EMBL/GenBank/DDBJ whole genome shotgun (WGS) entry which is preliminary data.</text>
</comment>
<dbReference type="PANTHER" id="PTHR43563">
    <property type="entry name" value="AMINE OXIDASE"/>
    <property type="match status" value="1"/>
</dbReference>
<evidence type="ECO:0000256" key="4">
    <source>
        <dbReference type="ARBA" id="ARBA00022630"/>
    </source>
</evidence>
<feature type="binding site" evidence="9">
    <location>
        <position position="223"/>
    </location>
    <ligand>
        <name>FAD</name>
        <dbReference type="ChEBI" id="CHEBI:57692"/>
    </ligand>
</feature>
<name>A0ABD1KLG4_9TELE</name>
<dbReference type="InterPro" id="IPR001613">
    <property type="entry name" value="Flavin_amine_oxidase"/>
</dbReference>
<keyword evidence="5" id="KW-0472">Membrane</keyword>
<reference evidence="12 13" key="1">
    <citation type="submission" date="2024-09" db="EMBL/GenBank/DDBJ databases">
        <title>A chromosome-level genome assembly of Gray's grenadier anchovy, Coilia grayii.</title>
        <authorList>
            <person name="Fu Z."/>
        </authorList>
    </citation>
    <scope>NUCLEOTIDE SEQUENCE [LARGE SCALE GENOMIC DNA]</scope>
    <source>
        <strain evidence="12">G4</strain>
        <tissue evidence="12">Muscle</tissue>
    </source>
</reference>
<dbReference type="Pfam" id="PF01593">
    <property type="entry name" value="Amino_oxidase"/>
    <property type="match status" value="1"/>
</dbReference>
<dbReference type="AlphaFoldDB" id="A0ABD1KLG4"/>
<evidence type="ECO:0000256" key="3">
    <source>
        <dbReference type="ARBA" id="ARBA00005995"/>
    </source>
</evidence>
<dbReference type="InterPro" id="IPR050703">
    <property type="entry name" value="Flavin_MAO"/>
</dbReference>
<comment type="cofactor">
    <cofactor evidence="1 10">
        <name>FAD</name>
        <dbReference type="ChEBI" id="CHEBI:57692"/>
    </cofactor>
</comment>
<evidence type="ECO:0000313" key="12">
    <source>
        <dbReference type="EMBL" id="KAL2099953.1"/>
    </source>
</evidence>
<comment type="catalytic activity">
    <reaction evidence="8">
        <text>a secondary aliphatic amine + O2 + H2O = a primary amine + an aldehyde + H2O2</text>
        <dbReference type="Rhea" id="RHEA:26414"/>
        <dbReference type="ChEBI" id="CHEBI:15377"/>
        <dbReference type="ChEBI" id="CHEBI:15379"/>
        <dbReference type="ChEBI" id="CHEBI:16240"/>
        <dbReference type="ChEBI" id="CHEBI:17478"/>
        <dbReference type="ChEBI" id="CHEBI:58855"/>
        <dbReference type="ChEBI" id="CHEBI:65296"/>
        <dbReference type="EC" id="1.4.3.4"/>
    </reaction>
</comment>
<keyword evidence="5" id="KW-0496">Mitochondrion</keyword>
<protein>
    <recommendedName>
        <fullName evidence="10">Amine oxidase</fullName>
        <ecNumber evidence="10">1.4.3.-</ecNumber>
    </recommendedName>
</protein>
<dbReference type="Proteomes" id="UP001591681">
    <property type="component" value="Unassembled WGS sequence"/>
</dbReference>
<evidence type="ECO:0000256" key="5">
    <source>
        <dbReference type="ARBA" id="ARBA00022787"/>
    </source>
</evidence>
<keyword evidence="5" id="KW-1000">Mitochondrion outer membrane</keyword>
<dbReference type="Gene3D" id="3.50.50.60">
    <property type="entry name" value="FAD/NAD(P)-binding domain"/>
    <property type="match status" value="1"/>
</dbReference>
<feature type="domain" description="Amine oxidase" evidence="11">
    <location>
        <begin position="8"/>
        <end position="247"/>
    </location>
</feature>
<evidence type="ECO:0000256" key="1">
    <source>
        <dbReference type="ARBA" id="ARBA00001974"/>
    </source>
</evidence>
<comment type="similarity">
    <text evidence="3 10">Belongs to the flavin monoamine oxidase family.</text>
</comment>
<organism evidence="12 13">
    <name type="scientific">Coilia grayii</name>
    <name type="common">Gray's grenadier anchovy</name>
    <dbReference type="NCBI Taxonomy" id="363190"/>
    <lineage>
        <taxon>Eukaryota</taxon>
        <taxon>Metazoa</taxon>
        <taxon>Chordata</taxon>
        <taxon>Craniata</taxon>
        <taxon>Vertebrata</taxon>
        <taxon>Euteleostomi</taxon>
        <taxon>Actinopterygii</taxon>
        <taxon>Neopterygii</taxon>
        <taxon>Teleostei</taxon>
        <taxon>Clupei</taxon>
        <taxon>Clupeiformes</taxon>
        <taxon>Clupeoidei</taxon>
        <taxon>Engraulidae</taxon>
        <taxon>Coilinae</taxon>
        <taxon>Coilia</taxon>
    </lineage>
</organism>
<gene>
    <name evidence="12" type="ORF">ACEWY4_004347</name>
</gene>
<evidence type="ECO:0000256" key="2">
    <source>
        <dbReference type="ARBA" id="ARBA00004362"/>
    </source>
</evidence>
<comment type="subcellular location">
    <subcellularLocation>
        <location evidence="2">Mitochondrion outer membrane</location>
        <topology evidence="2">Single-pass type IV membrane protein</topology>
        <orientation evidence="2">Cytoplasmic side</orientation>
    </subcellularLocation>
</comment>
<keyword evidence="4 10" id="KW-0285">Flavoprotein</keyword>
<feature type="binding site" evidence="9">
    <location>
        <position position="140"/>
    </location>
    <ligand>
        <name>substrate</name>
    </ligand>
</feature>
<proteinExistence type="inferred from homology"/>
<accession>A0ABD1KLG4</accession>
<feature type="binding site" evidence="9">
    <location>
        <position position="33"/>
    </location>
    <ligand>
        <name>FAD</name>
        <dbReference type="ChEBI" id="CHEBI:57692"/>
    </ligand>
</feature>
<evidence type="ECO:0000256" key="7">
    <source>
        <dbReference type="ARBA" id="ARBA00023002"/>
    </source>
</evidence>
<dbReference type="InterPro" id="IPR036188">
    <property type="entry name" value="FAD/NAD-bd_sf"/>
</dbReference>
<dbReference type="EMBL" id="JBHFQA010000004">
    <property type="protein sequence ID" value="KAL2099953.1"/>
    <property type="molecule type" value="Genomic_DNA"/>
</dbReference>
<dbReference type="GO" id="GO:0005741">
    <property type="term" value="C:mitochondrial outer membrane"/>
    <property type="evidence" value="ECO:0007669"/>
    <property type="project" value="UniProtKB-SubCell"/>
</dbReference>
<evidence type="ECO:0000256" key="9">
    <source>
        <dbReference type="PIRSR" id="PIRSR601613-1"/>
    </source>
</evidence>
<evidence type="ECO:0000313" key="13">
    <source>
        <dbReference type="Proteomes" id="UP001591681"/>
    </source>
</evidence>
<dbReference type="PRINTS" id="PR00757">
    <property type="entry name" value="AMINEOXDASEF"/>
</dbReference>
<evidence type="ECO:0000259" key="11">
    <source>
        <dbReference type="Pfam" id="PF01593"/>
    </source>
</evidence>
<dbReference type="GO" id="GO:0097621">
    <property type="term" value="F:monoamine oxidase activity"/>
    <property type="evidence" value="ECO:0007669"/>
    <property type="project" value="UniProtKB-EC"/>
</dbReference>
<dbReference type="PANTHER" id="PTHR43563:SF14">
    <property type="entry name" value="AMINE OXIDASE"/>
    <property type="match status" value="1"/>
</dbReference>